<accession>A0ABW0GV23</accession>
<dbReference type="Pfam" id="PF13649">
    <property type="entry name" value="Methyltransf_25"/>
    <property type="match status" value="1"/>
</dbReference>
<comment type="caution">
    <text evidence="3">The sequence shown here is derived from an EMBL/GenBank/DDBJ whole genome shotgun (WGS) entry which is preliminary data.</text>
</comment>
<keyword evidence="3" id="KW-0808">Transferase</keyword>
<dbReference type="GO" id="GO:0032259">
    <property type="term" value="P:methylation"/>
    <property type="evidence" value="ECO:0007669"/>
    <property type="project" value="UniProtKB-KW"/>
</dbReference>
<gene>
    <name evidence="3" type="ORF">ACFPJ6_17995</name>
</gene>
<name>A0ABW0GV23_9MICO</name>
<dbReference type="EC" id="2.1.-.-" evidence="3"/>
<proteinExistence type="predicted"/>
<keyword evidence="4" id="KW-1185">Reference proteome</keyword>
<dbReference type="GO" id="GO:0008168">
    <property type="term" value="F:methyltransferase activity"/>
    <property type="evidence" value="ECO:0007669"/>
    <property type="project" value="UniProtKB-KW"/>
</dbReference>
<sequence length="337" mass="34345">MSPLRGAGPVGGSDDGSDDGNDDGSDDEAGGYDVAWLDLRADADDRARSDALLADLGNALRPGVTAADPPGDHVLDLGCGTGAMARWCLDRFGPRATDTVVTLVDPDGRLLEVARSRLAAAPGRVLTTVAAGCDDLARLLADPPEGRRVDAVVASALLDVVPAASVVHLARAVAGAGVPLLAALTVTGTVRLDPQHPWDEVAAAAVARTARRDGAAGPGAAGLLVDAATAQGCRAVARSTPWHLDPARDGALVAAWWEGYAAAARHGARTPEERTALDVWAADHRSALERGALVVQVGHDDVLVLPGHAARSRLSAFLSTSVPDVDRNADVGGTADA</sequence>
<reference evidence="4" key="1">
    <citation type="journal article" date="2019" name="Int. J. Syst. Evol. Microbiol.">
        <title>The Global Catalogue of Microorganisms (GCM) 10K type strain sequencing project: providing services to taxonomists for standard genome sequencing and annotation.</title>
        <authorList>
            <consortium name="The Broad Institute Genomics Platform"/>
            <consortium name="The Broad Institute Genome Sequencing Center for Infectious Disease"/>
            <person name="Wu L."/>
            <person name="Ma J."/>
        </authorList>
    </citation>
    <scope>NUCLEOTIDE SEQUENCE [LARGE SCALE GENOMIC DNA]</scope>
    <source>
        <strain evidence="4">CCUG 43114</strain>
    </source>
</reference>
<dbReference type="CDD" id="cd02440">
    <property type="entry name" value="AdoMet_MTases"/>
    <property type="match status" value="1"/>
</dbReference>
<feature type="domain" description="Methyltransferase" evidence="2">
    <location>
        <begin position="74"/>
        <end position="171"/>
    </location>
</feature>
<dbReference type="InterPro" id="IPR029063">
    <property type="entry name" value="SAM-dependent_MTases_sf"/>
</dbReference>
<evidence type="ECO:0000256" key="1">
    <source>
        <dbReference type="SAM" id="MobiDB-lite"/>
    </source>
</evidence>
<dbReference type="Proteomes" id="UP001596122">
    <property type="component" value="Unassembled WGS sequence"/>
</dbReference>
<feature type="compositionally biased region" description="Acidic residues" evidence="1">
    <location>
        <begin position="15"/>
        <end position="30"/>
    </location>
</feature>
<feature type="region of interest" description="Disordered" evidence="1">
    <location>
        <begin position="1"/>
        <end position="31"/>
    </location>
</feature>
<dbReference type="InterPro" id="IPR041698">
    <property type="entry name" value="Methyltransf_25"/>
</dbReference>
<keyword evidence="3" id="KW-0489">Methyltransferase</keyword>
<protein>
    <submittedName>
        <fullName evidence="3">Class I SAM-dependent methyltransferase</fullName>
        <ecNumber evidence="3">2.1.-.-</ecNumber>
    </submittedName>
</protein>
<evidence type="ECO:0000313" key="4">
    <source>
        <dbReference type="Proteomes" id="UP001596122"/>
    </source>
</evidence>
<dbReference type="SUPFAM" id="SSF53335">
    <property type="entry name" value="S-adenosyl-L-methionine-dependent methyltransferases"/>
    <property type="match status" value="1"/>
</dbReference>
<evidence type="ECO:0000259" key="2">
    <source>
        <dbReference type="Pfam" id="PF13649"/>
    </source>
</evidence>
<dbReference type="EMBL" id="JBHSLD010000028">
    <property type="protein sequence ID" value="MFC5382661.1"/>
    <property type="molecule type" value="Genomic_DNA"/>
</dbReference>
<dbReference type="Gene3D" id="3.40.50.150">
    <property type="entry name" value="Vaccinia Virus protein VP39"/>
    <property type="match status" value="1"/>
</dbReference>
<dbReference type="RefSeq" id="WP_340270355.1">
    <property type="nucleotide sequence ID" value="NZ_JBBEOG010000006.1"/>
</dbReference>
<organism evidence="3 4">
    <name type="scientific">Aquipuribacter nitratireducens</name>
    <dbReference type="NCBI Taxonomy" id="650104"/>
    <lineage>
        <taxon>Bacteria</taxon>
        <taxon>Bacillati</taxon>
        <taxon>Actinomycetota</taxon>
        <taxon>Actinomycetes</taxon>
        <taxon>Micrococcales</taxon>
        <taxon>Intrasporangiaceae</taxon>
        <taxon>Aquipuribacter</taxon>
    </lineage>
</organism>
<evidence type="ECO:0000313" key="3">
    <source>
        <dbReference type="EMBL" id="MFC5382661.1"/>
    </source>
</evidence>